<dbReference type="InterPro" id="IPR032571">
    <property type="entry name" value="Qua1_dom"/>
</dbReference>
<dbReference type="Pfam" id="PF16274">
    <property type="entry name" value="Qua1"/>
    <property type="match status" value="1"/>
</dbReference>
<gene>
    <name evidence="2" type="ORF">QQF64_013170</name>
</gene>
<evidence type="ECO:0000313" key="2">
    <source>
        <dbReference type="EMBL" id="KAL1255109.1"/>
    </source>
</evidence>
<dbReference type="PROSITE" id="PS50096">
    <property type="entry name" value="IQ"/>
    <property type="match status" value="1"/>
</dbReference>
<dbReference type="EMBL" id="JAYMGO010000019">
    <property type="protein sequence ID" value="KAL1255109.1"/>
    <property type="molecule type" value="Genomic_DNA"/>
</dbReference>
<comment type="caution">
    <text evidence="2">The sequence shown here is derived from an EMBL/GenBank/DDBJ whole genome shotgun (WGS) entry which is preliminary data.</text>
</comment>
<proteinExistence type="predicted"/>
<dbReference type="Proteomes" id="UP001558613">
    <property type="component" value="Unassembled WGS sequence"/>
</dbReference>
<name>A0ABR3LQC8_9TELE</name>
<accession>A0ABR3LQC8</accession>
<evidence type="ECO:0000259" key="1">
    <source>
        <dbReference type="Pfam" id="PF16274"/>
    </source>
</evidence>
<sequence length="76" mass="8729">MDNEKYLPELMAEKDSLDPSFQHSLRLLDQGTSGCHGGRYSDDFYRQISAETTRVWREDVSVAIRAKSRGYDQRSG</sequence>
<organism evidence="2 3">
    <name type="scientific">Cirrhinus molitorella</name>
    <name type="common">mud carp</name>
    <dbReference type="NCBI Taxonomy" id="172907"/>
    <lineage>
        <taxon>Eukaryota</taxon>
        <taxon>Metazoa</taxon>
        <taxon>Chordata</taxon>
        <taxon>Craniata</taxon>
        <taxon>Vertebrata</taxon>
        <taxon>Euteleostomi</taxon>
        <taxon>Actinopterygii</taxon>
        <taxon>Neopterygii</taxon>
        <taxon>Teleostei</taxon>
        <taxon>Ostariophysi</taxon>
        <taxon>Cypriniformes</taxon>
        <taxon>Cyprinidae</taxon>
        <taxon>Labeoninae</taxon>
        <taxon>Labeonini</taxon>
        <taxon>Cirrhinus</taxon>
    </lineage>
</organism>
<protein>
    <recommendedName>
        <fullName evidence="1">KHDRBS Qua1 domain-containing protein</fullName>
    </recommendedName>
</protein>
<keyword evidence="3" id="KW-1185">Reference proteome</keyword>
<evidence type="ECO:0000313" key="3">
    <source>
        <dbReference type="Proteomes" id="UP001558613"/>
    </source>
</evidence>
<feature type="domain" description="KHDRBS Qua1" evidence="1">
    <location>
        <begin position="5"/>
        <end position="30"/>
    </location>
</feature>
<reference evidence="2 3" key="1">
    <citation type="submission" date="2023-09" db="EMBL/GenBank/DDBJ databases">
        <authorList>
            <person name="Wang M."/>
        </authorList>
    </citation>
    <scope>NUCLEOTIDE SEQUENCE [LARGE SCALE GENOMIC DNA]</scope>
    <source>
        <strain evidence="2">GT-2023</strain>
        <tissue evidence="2">Liver</tissue>
    </source>
</reference>